<dbReference type="InterPro" id="IPR001680">
    <property type="entry name" value="WD40_rpt"/>
</dbReference>
<dbReference type="PANTHER" id="PTHR18763:SF4">
    <property type="entry name" value="PROTEIN ROOT INITIATION DEFECTIVE 3-LIKE"/>
    <property type="match status" value="1"/>
</dbReference>
<dbReference type="InterPro" id="IPR015943">
    <property type="entry name" value="WD40/YVTN_repeat-like_dom_sf"/>
</dbReference>
<dbReference type="Proteomes" id="UP000325577">
    <property type="component" value="Linkage Group LG12"/>
</dbReference>
<dbReference type="GO" id="GO:0006364">
    <property type="term" value="P:rRNA processing"/>
    <property type="evidence" value="ECO:0007669"/>
    <property type="project" value="TreeGrafter"/>
</dbReference>
<dbReference type="EMBL" id="CM018035">
    <property type="protein sequence ID" value="KAA8542138.1"/>
    <property type="molecule type" value="Genomic_DNA"/>
</dbReference>
<feature type="repeat" description="WD" evidence="3">
    <location>
        <begin position="174"/>
        <end position="217"/>
    </location>
</feature>
<evidence type="ECO:0000256" key="1">
    <source>
        <dbReference type="ARBA" id="ARBA00022574"/>
    </source>
</evidence>
<dbReference type="SMART" id="SM00320">
    <property type="entry name" value="WD40"/>
    <property type="match status" value="5"/>
</dbReference>
<evidence type="ECO:0000256" key="2">
    <source>
        <dbReference type="ARBA" id="ARBA00022737"/>
    </source>
</evidence>
<dbReference type="InterPro" id="IPR020472">
    <property type="entry name" value="WD40_PAC1"/>
</dbReference>
<name>A0A5J5BHQ8_9ASTE</name>
<dbReference type="OrthoDB" id="756370at2759"/>
<dbReference type="PROSITE" id="PS50294">
    <property type="entry name" value="WD_REPEATS_REGION"/>
    <property type="match status" value="1"/>
</dbReference>
<evidence type="ECO:0000256" key="3">
    <source>
        <dbReference type="PROSITE-ProRule" id="PRU00221"/>
    </source>
</evidence>
<evidence type="ECO:0000313" key="5">
    <source>
        <dbReference type="Proteomes" id="UP000325577"/>
    </source>
</evidence>
<dbReference type="PRINTS" id="PR00320">
    <property type="entry name" value="GPROTEINBRPT"/>
</dbReference>
<dbReference type="Pfam" id="PF00400">
    <property type="entry name" value="WD40"/>
    <property type="match status" value="3"/>
</dbReference>
<evidence type="ECO:0000313" key="4">
    <source>
        <dbReference type="EMBL" id="KAA8542138.1"/>
    </source>
</evidence>
<dbReference type="GO" id="GO:0005656">
    <property type="term" value="C:nuclear pre-replicative complex"/>
    <property type="evidence" value="ECO:0007669"/>
    <property type="project" value="TreeGrafter"/>
</dbReference>
<keyword evidence="5" id="KW-1185">Reference proteome</keyword>
<dbReference type="PROSITE" id="PS00678">
    <property type="entry name" value="WD_REPEATS_1"/>
    <property type="match status" value="2"/>
</dbReference>
<keyword evidence="1 3" id="KW-0853">WD repeat</keyword>
<organism evidence="4 5">
    <name type="scientific">Nyssa sinensis</name>
    <dbReference type="NCBI Taxonomy" id="561372"/>
    <lineage>
        <taxon>Eukaryota</taxon>
        <taxon>Viridiplantae</taxon>
        <taxon>Streptophyta</taxon>
        <taxon>Embryophyta</taxon>
        <taxon>Tracheophyta</taxon>
        <taxon>Spermatophyta</taxon>
        <taxon>Magnoliopsida</taxon>
        <taxon>eudicotyledons</taxon>
        <taxon>Gunneridae</taxon>
        <taxon>Pentapetalae</taxon>
        <taxon>asterids</taxon>
        <taxon>Cornales</taxon>
        <taxon>Nyssaceae</taxon>
        <taxon>Nyssa</taxon>
    </lineage>
</organism>
<feature type="repeat" description="WD" evidence="3">
    <location>
        <begin position="269"/>
        <end position="300"/>
    </location>
</feature>
<dbReference type="InterPro" id="IPR045227">
    <property type="entry name" value="WDR18/Ipi3/RID3"/>
</dbReference>
<dbReference type="GO" id="GO:0120330">
    <property type="term" value="C:rixosome complex"/>
    <property type="evidence" value="ECO:0007669"/>
    <property type="project" value="TreeGrafter"/>
</dbReference>
<protein>
    <submittedName>
        <fullName evidence="4">Uncharacterized protein</fullName>
    </submittedName>
</protein>
<sequence>MDSREVLVVCSDKSLNVGITIWNMDTGDQLLHIPTCASSPRGLTCLRKQYIVASQIHKHGSLGGGSIFIWPLNKPQAPLRCYPIEAIGPMSSTTDGVYLAGGAYSGNIYIWEVSEGRLLKNWHAHQKSLTSLVFSKDDSLLISGSEDGMIIVWPLISVLDESNSGGFPSMLNSSSEHTSSITSLLSTLSFSSSVLVSSSLDCTCKVWNVVTGKLFQTRAFPQPITAVVLDQSESLLFCGSADGRIFVNTLNLGMLEDPFDVSEDQPIVLSGHKGSITALTFCGLGLVSASEDCTACLWDVVNCVIIKRFNHLKGSITNLAVIPQSSLLPMTDHRRASDQLRVSLLEKYPQPANSYTGMITLQPSGCSHEESGFVPKYRSTDLLNQHILELESGRTPEAIQMEVEKSIANRDSAMRLTKHVMEMNKQVAITLSRYGRVSFTVPS</sequence>
<proteinExistence type="predicted"/>
<dbReference type="InterPro" id="IPR019775">
    <property type="entry name" value="WD40_repeat_CS"/>
</dbReference>
<dbReference type="SUPFAM" id="SSF50978">
    <property type="entry name" value="WD40 repeat-like"/>
    <property type="match status" value="1"/>
</dbReference>
<feature type="repeat" description="WD" evidence="3">
    <location>
        <begin position="122"/>
        <end position="153"/>
    </location>
</feature>
<gene>
    <name evidence="4" type="ORF">F0562_023290</name>
</gene>
<reference evidence="4 5" key="1">
    <citation type="submission" date="2019-09" db="EMBL/GenBank/DDBJ databases">
        <title>A chromosome-level genome assembly of the Chinese tupelo Nyssa sinensis.</title>
        <authorList>
            <person name="Yang X."/>
            <person name="Kang M."/>
            <person name="Yang Y."/>
            <person name="Xiong H."/>
            <person name="Wang M."/>
            <person name="Zhang Z."/>
            <person name="Wang Z."/>
            <person name="Wu H."/>
            <person name="Ma T."/>
            <person name="Liu J."/>
            <person name="Xi Z."/>
        </authorList>
    </citation>
    <scope>NUCLEOTIDE SEQUENCE [LARGE SCALE GENOMIC DNA]</scope>
    <source>
        <strain evidence="4">J267</strain>
        <tissue evidence="4">Leaf</tissue>
    </source>
</reference>
<keyword evidence="2" id="KW-0677">Repeat</keyword>
<dbReference type="Gene3D" id="2.130.10.10">
    <property type="entry name" value="YVTN repeat-like/Quinoprotein amine dehydrogenase"/>
    <property type="match status" value="2"/>
</dbReference>
<dbReference type="PROSITE" id="PS50082">
    <property type="entry name" value="WD_REPEATS_2"/>
    <property type="match status" value="3"/>
</dbReference>
<dbReference type="AlphaFoldDB" id="A0A5J5BHQ8"/>
<dbReference type="PANTHER" id="PTHR18763">
    <property type="entry name" value="WD-REPEAT PROTEIN 18"/>
    <property type="match status" value="1"/>
</dbReference>
<dbReference type="InterPro" id="IPR036322">
    <property type="entry name" value="WD40_repeat_dom_sf"/>
</dbReference>
<accession>A0A5J5BHQ8</accession>
<dbReference type="GO" id="GO:0006261">
    <property type="term" value="P:DNA-templated DNA replication"/>
    <property type="evidence" value="ECO:0007669"/>
    <property type="project" value="TreeGrafter"/>
</dbReference>